<dbReference type="EMBL" id="LXFE01000515">
    <property type="protein sequence ID" value="OLL25014.1"/>
    <property type="molecule type" value="Genomic_DNA"/>
</dbReference>
<dbReference type="OrthoDB" id="2441647at2759"/>
<evidence type="ECO:0000256" key="2">
    <source>
        <dbReference type="SAM" id="MobiDB-lite"/>
    </source>
</evidence>
<proteinExistence type="predicted"/>
<reference evidence="3 4" key="1">
    <citation type="submission" date="2016-04" db="EMBL/GenBank/DDBJ databases">
        <title>Evolutionary innovation and constraint leading to complex multicellularity in the Ascomycota.</title>
        <authorList>
            <person name="Cisse O."/>
            <person name="Nguyen A."/>
            <person name="Hewitt D.A."/>
            <person name="Jedd G."/>
            <person name="Stajich J.E."/>
        </authorList>
    </citation>
    <scope>NUCLEOTIDE SEQUENCE [LARGE SCALE GENOMIC DNA]</scope>
    <source>
        <strain evidence="3 4">DAH-3</strain>
    </source>
</reference>
<keyword evidence="1" id="KW-0175">Coiled coil</keyword>
<accession>A0A1U7LQU4</accession>
<name>A0A1U7LQU4_NEOID</name>
<feature type="coiled-coil region" evidence="1">
    <location>
        <begin position="591"/>
        <end position="696"/>
    </location>
</feature>
<evidence type="ECO:0000313" key="4">
    <source>
        <dbReference type="Proteomes" id="UP000186594"/>
    </source>
</evidence>
<dbReference type="PANTHER" id="PTHR43941:SF1">
    <property type="entry name" value="STRUCTURAL MAINTENANCE OF CHROMOSOMES PROTEIN 2"/>
    <property type="match status" value="1"/>
</dbReference>
<dbReference type="SUPFAM" id="SSF46579">
    <property type="entry name" value="Prefoldin"/>
    <property type="match status" value="1"/>
</dbReference>
<comment type="caution">
    <text evidence="3">The sequence shown here is derived from an EMBL/GenBank/DDBJ whole genome shotgun (WGS) entry which is preliminary data.</text>
</comment>
<feature type="compositionally biased region" description="Polar residues" evidence="2">
    <location>
        <begin position="319"/>
        <end position="329"/>
    </location>
</feature>
<dbReference type="AlphaFoldDB" id="A0A1U7LQU4"/>
<dbReference type="STRING" id="1198029.A0A1U7LQU4"/>
<dbReference type="PANTHER" id="PTHR43941">
    <property type="entry name" value="STRUCTURAL MAINTENANCE OF CHROMOSOMES PROTEIN 2"/>
    <property type="match status" value="1"/>
</dbReference>
<feature type="region of interest" description="Disordered" evidence="2">
    <location>
        <begin position="230"/>
        <end position="330"/>
    </location>
</feature>
<sequence>MQCTLRILIDLLITKSSPQLKIFLKQERVVLPENLRNCDTVYKNASSRMAAFTMTAPGPTGITRKRKREETPKLLLPVTRVSLQKRRRSNLVPQLTSTPVLVNRSPSERATRAARRATIKNDSVELQMLSYTHSRRSSSDGRVQKRKPKGVSNPSESLMKYTKAQLCEMQLQLQTDLKSKINIVQQLEENLAETRQHDGLNEEHIKELERQIAEMNTVISINQKFLERSDDRDLHTPVSAPDDDDTFEDAPMYQGDMSKDDYYDDQPTNYDDHPSYSDDGNDSHMDTREPTNFSAVKDQHTQLPLASVNRPYSRKDDGYSSQPASSNENTITTTFVTTRTMQQALDPPEMQNFRNNSDIGLQIQPSNKHFAVQTDVPCGVSILVQAAPQYKDAGWQAAPGLDNVQVQTDISIESMIDEVACPLRSNILDLSLNKAQIERRLLQASRTEDHLSTRIDDYIGSIKSLQSEVDRLNTIKFSVDSLLSHYGRATQEDLVACVTELIEFTESIQESLDHTTDENMRLTEADERIKSALISVTRVLLNDETLSSTVLEVGVEYLTPQLLGRVNELKHQVQALQINLEGILTCAPKTIAALRKELEEHQQDFEQITTLYASGIGNIRRQLAEEMNSFKTKSILLEDTVDRQEKIIERLESELESSHLSQRVLIDDQEALTRELEKLKKSLQSVSEELVQKNFKIENLNRVVEEAGTETLILHNVVSEARKQVEHKDQFWGSRMADELEIFKNEKEDLEERLENASNDVKLKFSRIQDLETALEKVEVEKSALQEHIRHLATIHVKELATKQEEINAAKLRIAELELALREDEEEHAEVMQGLQDELEQLQVERDGLTQEAHSEKASYEARIIHLEANIEHVRSTYRDTEKDLQTEVSSLKESMAKNEDIFKGAFERLKGEFEAQTTDWLAKLKILERNRRAEKKAADNTKEDMLMQLNLSHEDNQRLTREVERLQRELETAQTHEKQLSLDLSKKQGEIEHVKRQMTYLEQSFLAERERLEGVIADLELRICNLDSHKQELSSSYQEINERLQKVSREKKIIDMNLEKVLTHYRTIHSEYNKLSREHKEAQGSVETVRHKLEQVQTTMKTLFPVKTQITDTNIGLANFPGGTPQLTRVRERYDSGAIFDEEEEATNHCTSTTSFFET</sequence>
<evidence type="ECO:0000256" key="1">
    <source>
        <dbReference type="SAM" id="Coils"/>
    </source>
</evidence>
<feature type="coiled-coil region" evidence="1">
    <location>
        <begin position="925"/>
        <end position="984"/>
    </location>
</feature>
<dbReference type="OMA" id="LANTCVE"/>
<feature type="compositionally biased region" description="Basic and acidic residues" evidence="2">
    <location>
        <begin position="270"/>
        <end position="289"/>
    </location>
</feature>
<feature type="coiled-coil region" evidence="1">
    <location>
        <begin position="733"/>
        <end position="859"/>
    </location>
</feature>
<organism evidence="3 4">
    <name type="scientific">Neolecta irregularis (strain DAH-3)</name>
    <dbReference type="NCBI Taxonomy" id="1198029"/>
    <lineage>
        <taxon>Eukaryota</taxon>
        <taxon>Fungi</taxon>
        <taxon>Dikarya</taxon>
        <taxon>Ascomycota</taxon>
        <taxon>Taphrinomycotina</taxon>
        <taxon>Neolectales</taxon>
        <taxon>Neolectaceae</taxon>
        <taxon>Neolecta</taxon>
    </lineage>
</organism>
<feature type="region of interest" description="Disordered" evidence="2">
    <location>
        <begin position="125"/>
        <end position="156"/>
    </location>
</feature>
<gene>
    <name evidence="3" type="ORF">NEOLI_000120</name>
</gene>
<keyword evidence="4" id="KW-1185">Reference proteome</keyword>
<evidence type="ECO:0000313" key="3">
    <source>
        <dbReference type="EMBL" id="OLL25014.1"/>
    </source>
</evidence>
<dbReference type="Proteomes" id="UP000186594">
    <property type="component" value="Unassembled WGS sequence"/>
</dbReference>
<protein>
    <submittedName>
        <fullName evidence="3">Uncharacterized protein</fullName>
    </submittedName>
</protein>